<dbReference type="InterPro" id="IPR009057">
    <property type="entry name" value="Homeodomain-like_sf"/>
</dbReference>
<evidence type="ECO:0000259" key="8">
    <source>
        <dbReference type="PROSITE" id="PS50097"/>
    </source>
</evidence>
<feature type="compositionally biased region" description="Polar residues" evidence="7">
    <location>
        <begin position="479"/>
        <end position="502"/>
    </location>
</feature>
<dbReference type="Pfam" id="PF04218">
    <property type="entry name" value="CENP-B_N"/>
    <property type="match status" value="1"/>
</dbReference>
<dbReference type="GO" id="GO:0045476">
    <property type="term" value="P:nurse cell apoptotic process"/>
    <property type="evidence" value="ECO:0007669"/>
    <property type="project" value="UniProtKB-ARBA"/>
</dbReference>
<feature type="region of interest" description="Disordered" evidence="7">
    <location>
        <begin position="319"/>
        <end position="338"/>
    </location>
</feature>
<dbReference type="GO" id="GO:0007526">
    <property type="term" value="P:larval somatic muscle development"/>
    <property type="evidence" value="ECO:0007669"/>
    <property type="project" value="UniProtKB-ARBA"/>
</dbReference>
<evidence type="ECO:0000256" key="5">
    <source>
        <dbReference type="ARBA" id="ARBA00023242"/>
    </source>
</evidence>
<dbReference type="SMART" id="SM00225">
    <property type="entry name" value="BTB"/>
    <property type="match status" value="1"/>
</dbReference>
<dbReference type="AlphaFoldDB" id="A0A6A7G5L9"/>
<feature type="region of interest" description="Disordered" evidence="7">
    <location>
        <begin position="968"/>
        <end position="988"/>
    </location>
</feature>
<dbReference type="Gene3D" id="3.30.710.10">
    <property type="entry name" value="Potassium Channel Kv1.1, Chain A"/>
    <property type="match status" value="1"/>
</dbReference>
<evidence type="ECO:0000256" key="6">
    <source>
        <dbReference type="ARBA" id="ARBA00037382"/>
    </source>
</evidence>
<dbReference type="GO" id="GO:0045467">
    <property type="term" value="P:R7 cell development"/>
    <property type="evidence" value="ECO:0007669"/>
    <property type="project" value="UniProtKB-ARBA"/>
</dbReference>
<name>A0A6A7G5L9_9CRUS</name>
<keyword evidence="5" id="KW-0539">Nucleus</keyword>
<comment type="subcellular location">
    <subcellularLocation>
        <location evidence="1">Nucleus</location>
    </subcellularLocation>
</comment>
<dbReference type="CDD" id="cd18315">
    <property type="entry name" value="BTB_POZ_BAB-like"/>
    <property type="match status" value="1"/>
</dbReference>
<dbReference type="GO" id="GO:0016199">
    <property type="term" value="P:axon midline choice point recognition"/>
    <property type="evidence" value="ECO:0007669"/>
    <property type="project" value="UniProtKB-ARBA"/>
</dbReference>
<dbReference type="SUPFAM" id="SSF46689">
    <property type="entry name" value="Homeodomain-like"/>
    <property type="match status" value="1"/>
</dbReference>
<dbReference type="Gene3D" id="1.10.10.60">
    <property type="entry name" value="Homeodomain-like"/>
    <property type="match status" value="1"/>
</dbReference>
<evidence type="ECO:0000256" key="1">
    <source>
        <dbReference type="ARBA" id="ARBA00004123"/>
    </source>
</evidence>
<dbReference type="InterPro" id="IPR051095">
    <property type="entry name" value="Dros_DevTransReg"/>
</dbReference>
<dbReference type="Pfam" id="PF00651">
    <property type="entry name" value="BTB"/>
    <property type="match status" value="1"/>
</dbReference>
<dbReference type="GO" id="GO:0003677">
    <property type="term" value="F:DNA binding"/>
    <property type="evidence" value="ECO:0007669"/>
    <property type="project" value="InterPro"/>
</dbReference>
<dbReference type="PANTHER" id="PTHR23110">
    <property type="entry name" value="BTB DOMAIN TRANSCRIPTION FACTOR"/>
    <property type="match status" value="1"/>
</dbReference>
<dbReference type="EMBL" id="IACT01006617">
    <property type="protein sequence ID" value="LAC25744.1"/>
    <property type="molecule type" value="mRNA"/>
</dbReference>
<dbReference type="GO" id="GO:0008406">
    <property type="term" value="P:gonad development"/>
    <property type="evidence" value="ECO:0007669"/>
    <property type="project" value="UniProtKB-ARBA"/>
</dbReference>
<proteinExistence type="evidence at transcript level"/>
<feature type="compositionally biased region" description="Polar residues" evidence="7">
    <location>
        <begin position="319"/>
        <end position="328"/>
    </location>
</feature>
<feature type="region of interest" description="Disordered" evidence="7">
    <location>
        <begin position="388"/>
        <end position="450"/>
    </location>
</feature>
<dbReference type="SUPFAM" id="SSF54695">
    <property type="entry name" value="POZ domain"/>
    <property type="match status" value="1"/>
</dbReference>
<sequence length="1136" mass="122957">MDLSANSSIASDSCNISTENIADKTHLRRPRMKRKERTERTTRRGRKPSQPDAVISEQTMGGVSANATPDDGGMATEKILTPAEQEQKQDTMKEDIKNNADNGIDASVNNYPTTKVAINDTKNEPCPAEKIDQIPVTEVKTIPIETAVSQIQTSVLHALGLTRGIGVGFANTLNLTKTVSVLASETNKISLTTGVVHPNTTLTKAMPLLVNMTGTAGSTSSNVSSIIPANLPPGRYVIISSTTAAAAPAVATPLPTLTTTTCNIAANTSTATTASLGRNNTQNNNGAGSSACVTLTPANHLKQNRISIVRNMTGIATTTTSQARSSLRTPVGRTRGMRKSYTTSEKLAMIEAVESGLKKSVVADRFGVAPSTLACIILQKDKIRKDQSKCSLSRRRIRPSSSSHNSSNQSKDAGSSSSDTAGQDLQGASSTNNFAAASNGMDAQSPPPFTHFLANFDQSLAFDNAPEEIVSVPDLSDSLPYSSTPTTDATYNESQEQQNSSAARGVTFGQEPIDLRQDDKEEHVSVEEDSTAEHVGRVLPDDIECLPTSHKEEEAQELNGMTDDTCSVPVLGDPAVPSCIETTDDVGEVNNTSGSSSIATAASTAVGGLVGVDAINSSERLFDPNISTTTTAGVTAPAAALPTSVPAATVPAGELSGLCLVKRAVHCYSVLDQLMRDQTYTDVTLTTDEHTFYAHKIVLCVASSYFRRVLSDHSPGVRSVIVLRDIPHNEMRNVLQFLYTGEATVDASELQSFMRTAQLLEITSLCDNAVHFPEQVPYDNDTRQNLAAHAANKFSNIAGQYDNIAQYCNNPTQYGNMFQVGNTATRFGNKGTQYGNTTQYLPTPALPGNSQGLVPETPTMHSISPEQQIQKNIQINNYKQLAKLQHLKSGRKKADPHIQTQHKPQLKLHLQKNEVSELVQQQIIQNYIQQHIKRQIESLTRENPETQSAVPHYQDQQHIETVESTDVTNTGSADISNENLSNEPELVNSNNTTEDVLLGDQCNQSMVHDPVTTNGTVNLNLDEINTECNTHNKINSDAICQNEEFDDKLNIPQDLRKRPLDNYPQSDSQDDYSQKNCLNTDDESICPLVQSFRTPSPSGETANVNLNETETCQENYHFDVNEDNPAKRQKLVVEAE</sequence>
<dbReference type="GO" id="GO:0035167">
    <property type="term" value="P:larval lymph gland hemopoiesis"/>
    <property type="evidence" value="ECO:0007669"/>
    <property type="project" value="UniProtKB-ARBA"/>
</dbReference>
<feature type="region of interest" description="Disordered" evidence="7">
    <location>
        <begin position="1"/>
        <end position="75"/>
    </location>
</feature>
<dbReference type="InterPro" id="IPR007889">
    <property type="entry name" value="HTH_Psq"/>
</dbReference>
<feature type="compositionally biased region" description="Polar residues" evidence="7">
    <location>
        <begin position="1"/>
        <end position="20"/>
    </location>
</feature>
<dbReference type="PROSITE" id="PS50097">
    <property type="entry name" value="BTB"/>
    <property type="match status" value="1"/>
</dbReference>
<feature type="region of interest" description="Disordered" evidence="7">
    <location>
        <begin position="1050"/>
        <end position="1077"/>
    </location>
</feature>
<feature type="domain" description="BTB" evidence="8">
    <location>
        <begin position="681"/>
        <end position="747"/>
    </location>
</feature>
<organism evidence="9">
    <name type="scientific">Hirondellea gigas</name>
    <dbReference type="NCBI Taxonomy" id="1518452"/>
    <lineage>
        <taxon>Eukaryota</taxon>
        <taxon>Metazoa</taxon>
        <taxon>Ecdysozoa</taxon>
        <taxon>Arthropoda</taxon>
        <taxon>Crustacea</taxon>
        <taxon>Multicrustacea</taxon>
        <taxon>Malacostraca</taxon>
        <taxon>Eumalacostraca</taxon>
        <taxon>Peracarida</taxon>
        <taxon>Amphipoda</taxon>
        <taxon>Amphilochidea</taxon>
        <taxon>Lysianassida</taxon>
        <taxon>Lysianassidira</taxon>
        <taxon>Lysianassoidea</taxon>
        <taxon>Lysianassidae</taxon>
        <taxon>Hirondellea</taxon>
    </lineage>
</organism>
<feature type="compositionally biased region" description="Polar residues" evidence="7">
    <location>
        <begin position="411"/>
        <end position="427"/>
    </location>
</feature>
<keyword evidence="3" id="KW-0221">Differentiation</keyword>
<feature type="compositionally biased region" description="Polar residues" evidence="7">
    <location>
        <begin position="56"/>
        <end position="67"/>
    </location>
</feature>
<evidence type="ECO:0000256" key="7">
    <source>
        <dbReference type="SAM" id="MobiDB-lite"/>
    </source>
</evidence>
<feature type="compositionally biased region" description="Low complexity" evidence="7">
    <location>
        <begin position="399"/>
        <end position="410"/>
    </location>
</feature>
<accession>A0A6A7G5L9</accession>
<dbReference type="PANTHER" id="PTHR23110:SF111">
    <property type="entry name" value="LONGITUDINALS LACKING PROTEIN, ISOFORMS F_I_K_T"/>
    <property type="match status" value="1"/>
</dbReference>
<reference evidence="9" key="1">
    <citation type="submission" date="2017-11" db="EMBL/GenBank/DDBJ databases">
        <title>The sensing device of the deep-sea amphipod.</title>
        <authorList>
            <person name="Kobayashi H."/>
            <person name="Nagahama T."/>
            <person name="Arai W."/>
            <person name="Sasagawa Y."/>
            <person name="Umeda M."/>
            <person name="Hayashi T."/>
            <person name="Nikaido I."/>
            <person name="Watanabe H."/>
            <person name="Oguri K."/>
            <person name="Kitazato H."/>
            <person name="Fujioka K."/>
            <person name="Kido Y."/>
            <person name="Takami H."/>
        </authorList>
    </citation>
    <scope>NUCLEOTIDE SEQUENCE</scope>
    <source>
        <tissue evidence="9">Whole body</tissue>
    </source>
</reference>
<comment type="function">
    <text evidence="6">Putative transcription factor required for axon growth and guidance in the central and peripheral nervous systems. Repels CNS axons away from the midline by promoting the expression of the midline repellent sli and its receptor robo.</text>
</comment>
<evidence type="ECO:0000313" key="9">
    <source>
        <dbReference type="EMBL" id="LAC25744.1"/>
    </source>
</evidence>
<dbReference type="GO" id="GO:0048813">
    <property type="term" value="P:dendrite morphogenesis"/>
    <property type="evidence" value="ECO:0007669"/>
    <property type="project" value="UniProtKB-ARBA"/>
</dbReference>
<feature type="compositionally biased region" description="Basic residues" evidence="7">
    <location>
        <begin position="26"/>
        <end position="35"/>
    </location>
</feature>
<evidence type="ECO:0000256" key="2">
    <source>
        <dbReference type="ARBA" id="ARBA00022473"/>
    </source>
</evidence>
<dbReference type="InterPro" id="IPR000210">
    <property type="entry name" value="BTB/POZ_dom"/>
</dbReference>
<dbReference type="InterPro" id="IPR011333">
    <property type="entry name" value="SKP1/BTB/POZ_sf"/>
</dbReference>
<dbReference type="GO" id="GO:0007464">
    <property type="term" value="P:R3/R4 cell fate commitment"/>
    <property type="evidence" value="ECO:0007669"/>
    <property type="project" value="UniProtKB-ARBA"/>
</dbReference>
<evidence type="ECO:0000256" key="4">
    <source>
        <dbReference type="ARBA" id="ARBA00022902"/>
    </source>
</evidence>
<protein>
    <submittedName>
        <fullName evidence="9">Serine-rich adhesin for platelets-like isoform X2</fullName>
    </submittedName>
</protein>
<dbReference type="GO" id="GO:0005634">
    <property type="term" value="C:nucleus"/>
    <property type="evidence" value="ECO:0007669"/>
    <property type="project" value="UniProtKB-SubCell"/>
</dbReference>
<keyword evidence="4" id="KW-0524">Neurogenesis</keyword>
<feature type="region of interest" description="Disordered" evidence="7">
    <location>
        <begin position="471"/>
        <end position="512"/>
    </location>
</feature>
<evidence type="ECO:0000256" key="3">
    <source>
        <dbReference type="ARBA" id="ARBA00022782"/>
    </source>
</evidence>
<dbReference type="GO" id="GO:0006357">
    <property type="term" value="P:regulation of transcription by RNA polymerase II"/>
    <property type="evidence" value="ECO:0007669"/>
    <property type="project" value="TreeGrafter"/>
</dbReference>
<keyword evidence="2" id="KW-0217">Developmental protein</keyword>
<feature type="compositionally biased region" description="Low complexity" evidence="7">
    <location>
        <begin position="428"/>
        <end position="439"/>
    </location>
</feature>